<proteinExistence type="inferred from homology"/>
<dbReference type="UniPathway" id="UPA00378"/>
<keyword evidence="2" id="KW-0735">Signal-anchor</keyword>
<evidence type="ECO:0000313" key="4">
    <source>
        <dbReference type="EMBL" id="VEL43757.1"/>
    </source>
</evidence>
<organism evidence="4 5">
    <name type="scientific">Protopolystoma xenopodis</name>
    <dbReference type="NCBI Taxonomy" id="117903"/>
    <lineage>
        <taxon>Eukaryota</taxon>
        <taxon>Metazoa</taxon>
        <taxon>Spiralia</taxon>
        <taxon>Lophotrochozoa</taxon>
        <taxon>Platyhelminthes</taxon>
        <taxon>Monogenea</taxon>
        <taxon>Polyopisthocotylea</taxon>
        <taxon>Polystomatidea</taxon>
        <taxon>Polystomatidae</taxon>
        <taxon>Protopolystoma</taxon>
    </lineage>
</organism>
<feature type="transmembrane region" description="Helical" evidence="2">
    <location>
        <begin position="21"/>
        <end position="43"/>
    </location>
</feature>
<comment type="similarity">
    <text evidence="2">Belongs to the glycosyltransferase 7 family.</text>
</comment>
<dbReference type="EC" id="2.4.1.-" evidence="2"/>
<dbReference type="PANTHER" id="PTHR19300:SF57">
    <property type="entry name" value="BETA-1,4-N-ACETYLGALACTOSAMINYLTRANSFERASE"/>
    <property type="match status" value="1"/>
</dbReference>
<dbReference type="AlphaFoldDB" id="A0A448XSE8"/>
<evidence type="ECO:0000256" key="1">
    <source>
        <dbReference type="ARBA" id="ARBA00022679"/>
    </source>
</evidence>
<dbReference type="SUPFAM" id="SSF53448">
    <property type="entry name" value="Nucleotide-diphospho-sugar transferases"/>
    <property type="match status" value="1"/>
</dbReference>
<comment type="caution">
    <text evidence="4">The sequence shown here is derived from an EMBL/GenBank/DDBJ whole genome shotgun (WGS) entry which is preliminary data.</text>
</comment>
<dbReference type="OrthoDB" id="10016069at2759"/>
<dbReference type="Proteomes" id="UP000784294">
    <property type="component" value="Unassembled WGS sequence"/>
</dbReference>
<sequence length="339" mass="38045">MRDLTLSGRRRMRRGALSCVSLRYLALVVYACLTTGLCLAVYMRYRQAVSWRRYVDARPGESMSLEEWIELEGERRLARARDFIRRLSLGQTGLSRDAAARRRAELRSLAALANASTKTATATATDTATAMEANLGRRLGCANLCSTPTETDCLKTTSNGDGDGEGGVAVIFPFRDRHKQLTRTVSALTRVLRGQKVCYRMFVVEQAGEATFGYNLLYPTLVGGVIKFTRSQFVEVNGYSNLFWGWGGEDDDMEARLTTVGGYRHEAPARARYRAGEHRRNPLSPLYSYRMKALLTDSSRRMSFDGLSSIAYRLVSVRFTPDWVHLVVDVGEPPFELDF</sequence>
<reference evidence="4" key="1">
    <citation type="submission" date="2018-11" db="EMBL/GenBank/DDBJ databases">
        <authorList>
            <consortium name="Pathogen Informatics"/>
        </authorList>
    </citation>
    <scope>NUCLEOTIDE SEQUENCE</scope>
</reference>
<evidence type="ECO:0000259" key="3">
    <source>
        <dbReference type="Pfam" id="PF02709"/>
    </source>
</evidence>
<comment type="function">
    <text evidence="2">Catalyses the transfer of galactose onto proteins or lipids.</text>
</comment>
<dbReference type="InterPro" id="IPR027791">
    <property type="entry name" value="Galactosyl_T_C"/>
</dbReference>
<gene>
    <name evidence="4" type="ORF">PXEA_LOCUS37197</name>
</gene>
<keyword evidence="2" id="KW-0812">Transmembrane</keyword>
<evidence type="ECO:0000313" key="5">
    <source>
        <dbReference type="Proteomes" id="UP000784294"/>
    </source>
</evidence>
<keyword evidence="2" id="KW-0325">Glycoprotein</keyword>
<dbReference type="GO" id="GO:0008378">
    <property type="term" value="F:galactosyltransferase activity"/>
    <property type="evidence" value="ECO:0007669"/>
    <property type="project" value="TreeGrafter"/>
</dbReference>
<keyword evidence="2" id="KW-0472">Membrane</keyword>
<comment type="pathway">
    <text evidence="2">Protein modification; protein glycosylation.</text>
</comment>
<dbReference type="GO" id="GO:0005794">
    <property type="term" value="C:Golgi apparatus"/>
    <property type="evidence" value="ECO:0007669"/>
    <property type="project" value="TreeGrafter"/>
</dbReference>
<keyword evidence="5" id="KW-1185">Reference proteome</keyword>
<protein>
    <recommendedName>
        <fullName evidence="2">Beta-1,4-galactosyltransferase</fullName>
        <ecNumber evidence="2">2.4.1.-</ecNumber>
    </recommendedName>
</protein>
<dbReference type="Gene3D" id="3.90.550.10">
    <property type="entry name" value="Spore Coat Polysaccharide Biosynthesis Protein SpsA, Chain A"/>
    <property type="match status" value="2"/>
</dbReference>
<dbReference type="InterPro" id="IPR029044">
    <property type="entry name" value="Nucleotide-diphossugar_trans"/>
</dbReference>
<evidence type="ECO:0000256" key="2">
    <source>
        <dbReference type="RuleBase" id="RU368121"/>
    </source>
</evidence>
<dbReference type="EMBL" id="CAAALY010284900">
    <property type="protein sequence ID" value="VEL43757.1"/>
    <property type="molecule type" value="Genomic_DNA"/>
</dbReference>
<dbReference type="PANTHER" id="PTHR19300">
    <property type="entry name" value="BETA-1,4-GALACTOSYLTRANSFERASE"/>
    <property type="match status" value="1"/>
</dbReference>
<feature type="domain" description="Galactosyltransferase C-terminal" evidence="3">
    <location>
        <begin position="210"/>
        <end position="268"/>
    </location>
</feature>
<name>A0A448XSE8_9PLAT</name>
<dbReference type="InterPro" id="IPR003859">
    <property type="entry name" value="Galactosyl_T"/>
</dbReference>
<dbReference type="GO" id="GO:0005975">
    <property type="term" value="P:carbohydrate metabolic process"/>
    <property type="evidence" value="ECO:0007669"/>
    <property type="project" value="InterPro"/>
</dbReference>
<keyword evidence="2" id="KW-0328">Glycosyltransferase</keyword>
<keyword evidence="2" id="KW-1133">Transmembrane helix</keyword>
<accession>A0A448XSE8</accession>
<dbReference type="PRINTS" id="PR02050">
    <property type="entry name" value="B14GALTRFASE"/>
</dbReference>
<keyword evidence="1 2" id="KW-0808">Transferase</keyword>
<dbReference type="Pfam" id="PF02709">
    <property type="entry name" value="Glyco_transf_7C"/>
    <property type="match status" value="1"/>
</dbReference>